<dbReference type="EMBL" id="ON704650">
    <property type="protein sequence ID" value="UZE89779.1"/>
    <property type="molecule type" value="Genomic_DNA"/>
</dbReference>
<dbReference type="Proteomes" id="UP001264959">
    <property type="component" value="Segment"/>
</dbReference>
<dbReference type="Pfam" id="PF06256">
    <property type="entry name" value="Nucleo_LEF-12"/>
    <property type="match status" value="1"/>
</dbReference>
<accession>A0A9E7Y715</accession>
<keyword evidence="2" id="KW-1185">Reference proteome</keyword>
<reference evidence="1" key="1">
    <citation type="journal article" date="2022" name="Viruses">
        <title>The Parapoynx stagnalis Nucleopolyhedrovirus (PastNPV), a Divergent Member of the Alphabaculovirus Group I Clade, Encodes a Homolog of Ran GTPase.</title>
        <authorList>
            <person name="Harrison R.L."/>
            <person name="Rowley D.L."/>
        </authorList>
    </citation>
    <scope>NUCLEOTIDE SEQUENCE</scope>
    <source>
        <strain evidence="1">BCIPV-473</strain>
    </source>
</reference>
<evidence type="ECO:0000313" key="1">
    <source>
        <dbReference type="EMBL" id="UZE89779.1"/>
    </source>
</evidence>
<protein>
    <submittedName>
        <fullName evidence="1">LEF-12</fullName>
    </submittedName>
</protein>
<evidence type="ECO:0000313" key="2">
    <source>
        <dbReference type="Proteomes" id="UP001264959"/>
    </source>
</evidence>
<name>A0A9E7Y715_9ABAC</name>
<dbReference type="InterPro" id="IPR009365">
    <property type="entry name" value="Nucleo_LEF-12"/>
</dbReference>
<organism evidence="1 2">
    <name type="scientific">Parapoynx stagnalis nucleopolyhedrovirus</name>
    <dbReference type="NCBI Taxonomy" id="2993413"/>
    <lineage>
        <taxon>Viruses</taxon>
        <taxon>Viruses incertae sedis</taxon>
        <taxon>Naldaviricetes</taxon>
        <taxon>Lefavirales</taxon>
        <taxon>Baculoviridae</taxon>
        <taxon>Alphabaculovirus</taxon>
        <taxon>Alphabaculovirus pastagnalis</taxon>
    </lineage>
</organism>
<proteinExistence type="predicted"/>
<sequence>MLECMDSKIINKEEFKRRVYYVADIMKMMKRTMNFMKDNHQCTQIEVDSLCVSDDTAAWICGQVLECNFVSFRMYINKFTHPNTILDYFKFEESLIQRMSHDGERFTYLNYNLFKNVVALKLTIYTKHMNMYADGLPYFITKFTEQDCENVNLYFRQSIAQELILNPFEYLIENAIENLPFNDNNQILQSHVRGRNGRFKI</sequence>